<feature type="region of interest" description="Disordered" evidence="1">
    <location>
        <begin position="18"/>
        <end position="67"/>
    </location>
</feature>
<feature type="compositionally biased region" description="Polar residues" evidence="1">
    <location>
        <begin position="53"/>
        <end position="64"/>
    </location>
</feature>
<dbReference type="Proteomes" id="UP000827092">
    <property type="component" value="Unassembled WGS sequence"/>
</dbReference>
<dbReference type="EMBL" id="JAFNEN010000411">
    <property type="protein sequence ID" value="KAG8183679.1"/>
    <property type="molecule type" value="Genomic_DNA"/>
</dbReference>
<sequence>MNLNNRKITAEFYLKGTVGGHRDGQEGKAGRCPLWGTKEEQEKNKNSRHPTLYTPSKQATSGPSATAHCASSFHLQISEVN</sequence>
<comment type="caution">
    <text evidence="2">The sequence shown here is derived from an EMBL/GenBank/DDBJ whole genome shotgun (WGS) entry which is preliminary data.</text>
</comment>
<dbReference type="AlphaFoldDB" id="A0AAV6UHH1"/>
<keyword evidence="3" id="KW-1185">Reference proteome</keyword>
<protein>
    <submittedName>
        <fullName evidence="2">Uncharacterized protein</fullName>
    </submittedName>
</protein>
<feature type="compositionally biased region" description="Basic and acidic residues" evidence="1">
    <location>
        <begin position="20"/>
        <end position="29"/>
    </location>
</feature>
<accession>A0AAV6UHH1</accession>
<reference evidence="2 3" key="1">
    <citation type="journal article" date="2022" name="Nat. Ecol. Evol.">
        <title>A masculinizing supergene underlies an exaggerated male reproductive morph in a spider.</title>
        <authorList>
            <person name="Hendrickx F."/>
            <person name="De Corte Z."/>
            <person name="Sonet G."/>
            <person name="Van Belleghem S.M."/>
            <person name="Kostlbacher S."/>
            <person name="Vangestel C."/>
        </authorList>
    </citation>
    <scope>NUCLEOTIDE SEQUENCE [LARGE SCALE GENOMIC DNA]</scope>
    <source>
        <strain evidence="2">W744_W776</strain>
    </source>
</reference>
<evidence type="ECO:0000313" key="3">
    <source>
        <dbReference type="Proteomes" id="UP000827092"/>
    </source>
</evidence>
<proteinExistence type="predicted"/>
<evidence type="ECO:0000313" key="2">
    <source>
        <dbReference type="EMBL" id="KAG8183679.1"/>
    </source>
</evidence>
<organism evidence="2 3">
    <name type="scientific">Oedothorax gibbosus</name>
    <dbReference type="NCBI Taxonomy" id="931172"/>
    <lineage>
        <taxon>Eukaryota</taxon>
        <taxon>Metazoa</taxon>
        <taxon>Ecdysozoa</taxon>
        <taxon>Arthropoda</taxon>
        <taxon>Chelicerata</taxon>
        <taxon>Arachnida</taxon>
        <taxon>Araneae</taxon>
        <taxon>Araneomorphae</taxon>
        <taxon>Entelegynae</taxon>
        <taxon>Araneoidea</taxon>
        <taxon>Linyphiidae</taxon>
        <taxon>Erigoninae</taxon>
        <taxon>Oedothorax</taxon>
    </lineage>
</organism>
<gene>
    <name evidence="2" type="ORF">JTE90_010150</name>
</gene>
<evidence type="ECO:0000256" key="1">
    <source>
        <dbReference type="SAM" id="MobiDB-lite"/>
    </source>
</evidence>
<name>A0AAV6UHH1_9ARAC</name>